<organism evidence="2 3">
    <name type="scientific">Popillia japonica</name>
    <name type="common">Japanese beetle</name>
    <dbReference type="NCBI Taxonomy" id="7064"/>
    <lineage>
        <taxon>Eukaryota</taxon>
        <taxon>Metazoa</taxon>
        <taxon>Ecdysozoa</taxon>
        <taxon>Arthropoda</taxon>
        <taxon>Hexapoda</taxon>
        <taxon>Insecta</taxon>
        <taxon>Pterygota</taxon>
        <taxon>Neoptera</taxon>
        <taxon>Endopterygota</taxon>
        <taxon>Coleoptera</taxon>
        <taxon>Polyphaga</taxon>
        <taxon>Scarabaeiformia</taxon>
        <taxon>Scarabaeidae</taxon>
        <taxon>Rutelinae</taxon>
        <taxon>Popillia</taxon>
    </lineage>
</organism>
<evidence type="ECO:0000256" key="1">
    <source>
        <dbReference type="SAM" id="MobiDB-lite"/>
    </source>
</evidence>
<gene>
    <name evidence="2" type="ORF">QE152_g8024</name>
</gene>
<feature type="region of interest" description="Disordered" evidence="1">
    <location>
        <begin position="66"/>
        <end position="164"/>
    </location>
</feature>
<proteinExistence type="predicted"/>
<dbReference type="Proteomes" id="UP001458880">
    <property type="component" value="Unassembled WGS sequence"/>
</dbReference>
<evidence type="ECO:0000313" key="3">
    <source>
        <dbReference type="Proteomes" id="UP001458880"/>
    </source>
</evidence>
<feature type="compositionally biased region" description="Basic residues" evidence="1">
    <location>
        <begin position="154"/>
        <end position="164"/>
    </location>
</feature>
<dbReference type="EMBL" id="JASPKY010000061">
    <property type="protein sequence ID" value="KAK9744202.1"/>
    <property type="molecule type" value="Genomic_DNA"/>
</dbReference>
<feature type="compositionally biased region" description="Basic and acidic residues" evidence="1">
    <location>
        <begin position="1"/>
        <end position="14"/>
    </location>
</feature>
<comment type="caution">
    <text evidence="2">The sequence shown here is derived from an EMBL/GenBank/DDBJ whole genome shotgun (WGS) entry which is preliminary data.</text>
</comment>
<feature type="region of interest" description="Disordered" evidence="1">
    <location>
        <begin position="1"/>
        <end position="50"/>
    </location>
</feature>
<name>A0AAW1M680_POPJA</name>
<sequence>MARVIEAADRDHKGPKPAKPIPDSGRAKTKREYCPCQSRAMPDIAKRAKTKREYCPCQSRAMPDIAKELIQVHPEDHRPHPSAPRKPNDHSSDHHRHDSLKGTEYKDHLPRPARYSKRKDSARDRFSPRYRISHRLQARPMALPRRPTSLLRFHLQRPHLKPTP</sequence>
<keyword evidence="3" id="KW-1185">Reference proteome</keyword>
<reference evidence="2 3" key="1">
    <citation type="journal article" date="2024" name="BMC Genomics">
        <title>De novo assembly and annotation of Popillia japonica's genome with initial clues to its potential as an invasive pest.</title>
        <authorList>
            <person name="Cucini C."/>
            <person name="Boschi S."/>
            <person name="Funari R."/>
            <person name="Cardaioli E."/>
            <person name="Iannotti N."/>
            <person name="Marturano G."/>
            <person name="Paoli F."/>
            <person name="Bruttini M."/>
            <person name="Carapelli A."/>
            <person name="Frati F."/>
            <person name="Nardi F."/>
        </authorList>
    </citation>
    <scope>NUCLEOTIDE SEQUENCE [LARGE SCALE GENOMIC DNA]</scope>
    <source>
        <strain evidence="2">DMR45628</strain>
    </source>
</reference>
<protein>
    <submittedName>
        <fullName evidence="2">Uncharacterized protein</fullName>
    </submittedName>
</protein>
<evidence type="ECO:0000313" key="2">
    <source>
        <dbReference type="EMBL" id="KAK9744202.1"/>
    </source>
</evidence>
<feature type="compositionally biased region" description="Basic and acidic residues" evidence="1">
    <location>
        <begin position="86"/>
        <end position="110"/>
    </location>
</feature>
<accession>A0AAW1M680</accession>
<feature type="compositionally biased region" description="Basic and acidic residues" evidence="1">
    <location>
        <begin position="118"/>
        <end position="127"/>
    </location>
</feature>
<dbReference type="AlphaFoldDB" id="A0AAW1M680"/>